<evidence type="ECO:0000256" key="3">
    <source>
        <dbReference type="ARBA" id="ARBA00022692"/>
    </source>
</evidence>
<dbReference type="EMBL" id="CP059378">
    <property type="protein sequence ID" value="QLY82141.1"/>
    <property type="molecule type" value="Genomic_DNA"/>
</dbReference>
<sequence>MIFPNNNKHIIKKLCRGALNNNKSRNIIIVIAIALTTILFSTLFTVSLGVVKTIQEQSLKRSGTSAHLSLIITEDQFDNLKKNFLIDKIGYSKLIGTSENKLLVKRPTELRYGTEEYAKMTFSNPTVGELPTKENEIATDTLVLDLLGIPNKIGEKIKLDYNINGEKFTKEFILSGYCEGDPAIPSSMIYVSEDFTLDTSINKDNQSNHILASIMFKNSFDIREKTQKLIMDSGYSINIDDKNYINHGINWAYLSDDFKLNNSNFIPILVVCMLILFTGYLIIYNIFQISVLKDIRLYALLKTIGTSSKQIKKLIMRQGFLLSIIGIPIGLLFGFIIGVIFLPMIIKNFLQISSYSISFNPFIFIFSSLFSLLTVIISCRKPGKIAANFSPIEGIKYTGNIESNNKNIRRKTSKFGKIYSMAFSNLSRNKKQTFIVVISISLSLVLLNSVFTYINAFDMNKYLDNSLNTDFLVAHTNYFKYNFREKSDEVSEDMINSIKTEKGFINGGRIFYDINFNKIIFNDTEKNLQLFGLEDFPMENLTIIEGKMDKEKFKSGKYIIEGGNLLKDSSYKIGDKVTLKLSDGVYKTYEIMAKAEAKNSFHVRYYYDDNVIMYLPFDDFSKLIKEPLAMNFIFNVSPDNIDNFESFLKDYTTNLDPIMNYDSKTLFLNKFKDMQNLILILGGSLSIIIGLIGLLNFINSILTTIIARKKEFAILQSIGMTNKQLLRLLIYEGLLYSGITSLMSIILGSLFSFVILKKLLNNMWFTNYSFTLYPILITIPLIAIISIIIPLIIYRFSSNESVVEKLKELD</sequence>
<proteinExistence type="inferred from homology"/>
<evidence type="ECO:0000256" key="7">
    <source>
        <dbReference type="SAM" id="Phobius"/>
    </source>
</evidence>
<dbReference type="InterPro" id="IPR050250">
    <property type="entry name" value="Macrolide_Exporter_MacB"/>
</dbReference>
<feature type="transmembrane region" description="Helical" evidence="7">
    <location>
        <begin position="434"/>
        <end position="454"/>
    </location>
</feature>
<dbReference type="RefSeq" id="WP_181603575.1">
    <property type="nucleotide sequence ID" value="NZ_CP059378.1"/>
</dbReference>
<dbReference type="InterPro" id="IPR003838">
    <property type="entry name" value="ABC3_permease_C"/>
</dbReference>
<dbReference type="PANTHER" id="PTHR30572:SF4">
    <property type="entry name" value="ABC TRANSPORTER PERMEASE YTRF"/>
    <property type="match status" value="1"/>
</dbReference>
<evidence type="ECO:0000313" key="9">
    <source>
        <dbReference type="EMBL" id="QLY82141.1"/>
    </source>
</evidence>
<dbReference type="GO" id="GO:0005886">
    <property type="term" value="C:plasma membrane"/>
    <property type="evidence" value="ECO:0007669"/>
    <property type="project" value="UniProtKB-SubCell"/>
</dbReference>
<dbReference type="PANTHER" id="PTHR30572">
    <property type="entry name" value="MEMBRANE COMPONENT OF TRANSPORTER-RELATED"/>
    <property type="match status" value="1"/>
</dbReference>
<evidence type="ECO:0000256" key="6">
    <source>
        <dbReference type="ARBA" id="ARBA00038076"/>
    </source>
</evidence>
<organism evidence="9 10">
    <name type="scientific">Clostridium intestinale</name>
    <dbReference type="NCBI Taxonomy" id="36845"/>
    <lineage>
        <taxon>Bacteria</taxon>
        <taxon>Bacillati</taxon>
        <taxon>Bacillota</taxon>
        <taxon>Clostridia</taxon>
        <taxon>Eubacteriales</taxon>
        <taxon>Clostridiaceae</taxon>
        <taxon>Clostridium</taxon>
    </lineage>
</organism>
<feature type="transmembrane region" description="Helical" evidence="7">
    <location>
        <begin position="358"/>
        <end position="379"/>
    </location>
</feature>
<accession>A0A7D6ZJJ7</accession>
<dbReference type="GO" id="GO:0022857">
    <property type="term" value="F:transmembrane transporter activity"/>
    <property type="evidence" value="ECO:0007669"/>
    <property type="project" value="TreeGrafter"/>
</dbReference>
<feature type="transmembrane region" description="Helical" evidence="7">
    <location>
        <begin position="677"/>
        <end position="707"/>
    </location>
</feature>
<evidence type="ECO:0000256" key="2">
    <source>
        <dbReference type="ARBA" id="ARBA00022475"/>
    </source>
</evidence>
<comment type="subcellular location">
    <subcellularLocation>
        <location evidence="1">Cell membrane</location>
        <topology evidence="1">Multi-pass membrane protein</topology>
    </subcellularLocation>
</comment>
<feature type="transmembrane region" description="Helical" evidence="7">
    <location>
        <begin position="728"/>
        <end position="755"/>
    </location>
</feature>
<feature type="transmembrane region" description="Helical" evidence="7">
    <location>
        <begin position="265"/>
        <end position="287"/>
    </location>
</feature>
<evidence type="ECO:0000259" key="8">
    <source>
        <dbReference type="Pfam" id="PF02687"/>
    </source>
</evidence>
<dbReference type="KEGG" id="cint:HZF06_11300"/>
<keyword evidence="5 7" id="KW-0472">Membrane</keyword>
<dbReference type="Pfam" id="PF02687">
    <property type="entry name" value="FtsX"/>
    <property type="match status" value="2"/>
</dbReference>
<keyword evidence="3 7" id="KW-0812">Transmembrane</keyword>
<keyword evidence="4 7" id="KW-1133">Transmembrane helix</keyword>
<keyword evidence="2" id="KW-1003">Cell membrane</keyword>
<name>A0A7D6ZJJ7_9CLOT</name>
<feature type="transmembrane region" description="Helical" evidence="7">
    <location>
        <begin position="775"/>
        <end position="797"/>
    </location>
</feature>
<comment type="similarity">
    <text evidence="6">Belongs to the ABC-4 integral membrane protein family.</text>
</comment>
<protein>
    <submittedName>
        <fullName evidence="9">FtsX-like permease family protein</fullName>
    </submittedName>
</protein>
<feature type="domain" description="ABC3 transporter permease C-terminal" evidence="8">
    <location>
        <begin position="272"/>
        <end position="381"/>
    </location>
</feature>
<dbReference type="AlphaFoldDB" id="A0A7D6ZJJ7"/>
<reference evidence="9 10" key="1">
    <citation type="submission" date="2020-07" db="EMBL/GenBank/DDBJ databases">
        <title>Electron transfer.</title>
        <authorList>
            <person name="Huang L."/>
            <person name="Liu X."/>
            <person name="Zhou S."/>
        </authorList>
    </citation>
    <scope>NUCLEOTIDE SEQUENCE [LARGE SCALE GENOMIC DNA]</scope>
    <source>
        <strain evidence="9 10">Lx1</strain>
    </source>
</reference>
<feature type="transmembrane region" description="Helical" evidence="7">
    <location>
        <begin position="27"/>
        <end position="51"/>
    </location>
</feature>
<evidence type="ECO:0000256" key="4">
    <source>
        <dbReference type="ARBA" id="ARBA00022989"/>
    </source>
</evidence>
<feature type="transmembrane region" description="Helical" evidence="7">
    <location>
        <begin position="319"/>
        <end position="346"/>
    </location>
</feature>
<evidence type="ECO:0000256" key="1">
    <source>
        <dbReference type="ARBA" id="ARBA00004651"/>
    </source>
</evidence>
<dbReference type="Proteomes" id="UP000512286">
    <property type="component" value="Chromosome"/>
</dbReference>
<gene>
    <name evidence="9" type="ORF">HZF06_11300</name>
</gene>
<evidence type="ECO:0000313" key="10">
    <source>
        <dbReference type="Proteomes" id="UP000512286"/>
    </source>
</evidence>
<feature type="domain" description="ABC3 transporter permease C-terminal" evidence="8">
    <location>
        <begin position="684"/>
        <end position="799"/>
    </location>
</feature>
<evidence type="ECO:0000256" key="5">
    <source>
        <dbReference type="ARBA" id="ARBA00023136"/>
    </source>
</evidence>